<dbReference type="Gene3D" id="3.20.20.140">
    <property type="entry name" value="Metal-dependent hydrolases"/>
    <property type="match status" value="1"/>
</dbReference>
<proteinExistence type="predicted"/>
<evidence type="ECO:0000313" key="3">
    <source>
        <dbReference type="EMBL" id="SNR82237.1"/>
    </source>
</evidence>
<feature type="domain" description="Glycosyl transferase family 1" evidence="1">
    <location>
        <begin position="582"/>
        <end position="737"/>
    </location>
</feature>
<evidence type="ECO:0000259" key="1">
    <source>
        <dbReference type="Pfam" id="PF00534"/>
    </source>
</evidence>
<evidence type="ECO:0000259" key="2">
    <source>
        <dbReference type="Pfam" id="PF13439"/>
    </source>
</evidence>
<dbReference type="CDD" id="cd03814">
    <property type="entry name" value="GT4-like"/>
    <property type="match status" value="1"/>
</dbReference>
<dbReference type="EMBL" id="FZOB01000008">
    <property type="protein sequence ID" value="SNR82237.1"/>
    <property type="molecule type" value="Genomic_DNA"/>
</dbReference>
<dbReference type="Gene3D" id="3.40.50.2000">
    <property type="entry name" value="Glycogen Phosphorylase B"/>
    <property type="match status" value="2"/>
</dbReference>
<organism evidence="3 4">
    <name type="scientific">Desulfurobacterium atlanticum</name>
    <dbReference type="NCBI Taxonomy" id="240169"/>
    <lineage>
        <taxon>Bacteria</taxon>
        <taxon>Pseudomonadati</taxon>
        <taxon>Aquificota</taxon>
        <taxon>Aquificia</taxon>
        <taxon>Desulfurobacteriales</taxon>
        <taxon>Desulfurobacteriaceae</taxon>
        <taxon>Desulfurobacterium</taxon>
    </lineage>
</organism>
<gene>
    <name evidence="3" type="ORF">SAMN06265340_10858</name>
</gene>
<dbReference type="InterPro" id="IPR028098">
    <property type="entry name" value="Glyco_trans_4-like_N"/>
</dbReference>
<dbReference type="PANTHER" id="PTHR45947">
    <property type="entry name" value="SULFOQUINOVOSYL TRANSFERASE SQD2"/>
    <property type="match status" value="1"/>
</dbReference>
<dbReference type="SUPFAM" id="SSF53756">
    <property type="entry name" value="UDP-Glycosyltransferase/glycogen phosphorylase"/>
    <property type="match status" value="1"/>
</dbReference>
<name>A0A238ZFX2_9BACT</name>
<evidence type="ECO:0000313" key="4">
    <source>
        <dbReference type="Proteomes" id="UP000198405"/>
    </source>
</evidence>
<dbReference type="SUPFAM" id="SSF89550">
    <property type="entry name" value="PHP domain-like"/>
    <property type="match status" value="1"/>
</dbReference>
<protein>
    <submittedName>
        <fullName evidence="3">Glycosyltransferase involved in cell wall bisynthesis</fullName>
    </submittedName>
</protein>
<dbReference type="Pfam" id="PF00534">
    <property type="entry name" value="Glycos_transf_1"/>
    <property type="match status" value="1"/>
</dbReference>
<dbReference type="GO" id="GO:0016757">
    <property type="term" value="F:glycosyltransferase activity"/>
    <property type="evidence" value="ECO:0007669"/>
    <property type="project" value="InterPro"/>
</dbReference>
<dbReference type="InterPro" id="IPR016195">
    <property type="entry name" value="Pol/histidinol_Pase-like"/>
</dbReference>
<dbReference type="Proteomes" id="UP000198405">
    <property type="component" value="Unassembled WGS sequence"/>
</dbReference>
<dbReference type="PANTHER" id="PTHR45947:SF3">
    <property type="entry name" value="SULFOQUINOVOSYL TRANSFERASE SQD2"/>
    <property type="match status" value="1"/>
</dbReference>
<reference evidence="4" key="1">
    <citation type="submission" date="2017-06" db="EMBL/GenBank/DDBJ databases">
        <authorList>
            <person name="Varghese N."/>
            <person name="Submissions S."/>
        </authorList>
    </citation>
    <scope>NUCLEOTIDE SEQUENCE [LARGE SCALE GENOMIC DNA]</scope>
    <source>
        <strain evidence="4">DSM 15668</strain>
    </source>
</reference>
<keyword evidence="4" id="KW-1185">Reference proteome</keyword>
<dbReference type="OrthoDB" id="9802525at2"/>
<keyword evidence="3" id="KW-0808">Transferase</keyword>
<dbReference type="AlphaFoldDB" id="A0A238ZFX2"/>
<feature type="domain" description="Glycosyltransferase subfamily 4-like N-terminal" evidence="2">
    <location>
        <begin position="401"/>
        <end position="569"/>
    </location>
</feature>
<sequence length="780" mass="89292">MIKVDMHLHSTASNRPAGFLSKKLGICESYSQPIKLYEKLMESGMTLFTLTDHDSIDGCLEIAHLPNVFISEEITAYFPEDRCKIHVLAYDINEEIHREIQKLKENVYDLVDYLNQQNVAFALAHPFYDMVGKLSKEHVEKFLLLFDTWEIYNGTRSRLSAVLTAKVALKFKWDDILKLADKHGFLKRKRKRISFIGGSDDHSGLDAGKTFTFVKAGETVEDLKLAIAECRTLPSGIHGSPKRLTHTVMNIAFQGANQKYNLGEFKHIFCNLFNIENGNEKKFSISKFIKNGKSEQFIKKIMGNTYEDAKDNVHARIYSFVNSLIPYALGRITKEESITFSTLTSSLGLSVLSLLPMATYAATYWQRALEKNKSKELYFALTGQQHIEGKMACFTDTFFEINGVARTYQKIIDVAKEEKLNLKVIVTDARGESDEYLKVFRPIASFPLPEYEEIPINIPNFLEILDYVEKENFDVIYAATPGVLGIVAFLVAKILNLPFVTTFHTDIPEYVYKYTEDHIAKDITWKLLSAFYNSSTKVLSPSQCYKNVLVENGVKEELVEVFQRGVDLQKFNPKYRKPDFFKKFDPSYKGEKVVLYVGRVSKEKEIDVFIEVARRMKDKKDVKFIIVGDGPYRKEAERKAENVIFTGYLEKEALSTAYASADIFLFPSTTETFGNVILEAYASGLPVLVSDKGASKENVIHKVTGFVVENNSVEKYINFIKTLLDDEMFYKKMRANALYYIKDKEYKKLLLEVIKTMSLGKIKRKEEEIEFLEGVIYETV</sequence>
<dbReference type="InterPro" id="IPR001296">
    <property type="entry name" value="Glyco_trans_1"/>
</dbReference>
<accession>A0A238ZFX2</accession>
<dbReference type="Pfam" id="PF13439">
    <property type="entry name" value="Glyco_transf_4"/>
    <property type="match status" value="1"/>
</dbReference>
<dbReference type="InterPro" id="IPR050194">
    <property type="entry name" value="Glycosyltransferase_grp1"/>
</dbReference>
<dbReference type="RefSeq" id="WP_089323277.1">
    <property type="nucleotide sequence ID" value="NZ_FZOB01000008.1"/>
</dbReference>